<sequence length="64" mass="7176">MWITELRRRLKEHFGEEYAASWAKDFVLPELGGVSVDDALKLGFDAQTVWKAVVDNQGLGPSAR</sequence>
<gene>
    <name evidence="1" type="ORF">UFOPK1740_00869</name>
</gene>
<organism evidence="1">
    <name type="scientific">freshwater metagenome</name>
    <dbReference type="NCBI Taxonomy" id="449393"/>
    <lineage>
        <taxon>unclassified sequences</taxon>
        <taxon>metagenomes</taxon>
        <taxon>ecological metagenomes</taxon>
    </lineage>
</organism>
<dbReference type="EMBL" id="CAEZTU010000041">
    <property type="protein sequence ID" value="CAB4580173.1"/>
    <property type="molecule type" value="Genomic_DNA"/>
</dbReference>
<protein>
    <submittedName>
        <fullName evidence="1">Unannotated protein</fullName>
    </submittedName>
</protein>
<dbReference type="AlphaFoldDB" id="A0A6J6EZI8"/>
<dbReference type="InterPro" id="IPR021408">
    <property type="entry name" value="DUF3046"/>
</dbReference>
<accession>A0A6J6EZI8</accession>
<reference evidence="1" key="1">
    <citation type="submission" date="2020-05" db="EMBL/GenBank/DDBJ databases">
        <authorList>
            <person name="Chiriac C."/>
            <person name="Salcher M."/>
            <person name="Ghai R."/>
            <person name="Kavagutti S V."/>
        </authorList>
    </citation>
    <scope>NUCLEOTIDE SEQUENCE</scope>
</reference>
<name>A0A6J6EZI8_9ZZZZ</name>
<dbReference type="Pfam" id="PF11248">
    <property type="entry name" value="DUF3046"/>
    <property type="match status" value="1"/>
</dbReference>
<proteinExistence type="predicted"/>
<evidence type="ECO:0000313" key="1">
    <source>
        <dbReference type="EMBL" id="CAB4580173.1"/>
    </source>
</evidence>